<name>A0A0D8HJ20_9ACTN</name>
<gene>
    <name evidence="6" type="ORF">AXFE_12840</name>
</gene>
<dbReference type="InterPro" id="IPR006879">
    <property type="entry name" value="YdjC-like"/>
</dbReference>
<evidence type="ECO:0000313" key="6">
    <source>
        <dbReference type="EMBL" id="KJF17787.1"/>
    </source>
</evidence>
<keyword evidence="5" id="KW-0119">Carbohydrate metabolism</keyword>
<dbReference type="GO" id="GO:0016787">
    <property type="term" value="F:hydrolase activity"/>
    <property type="evidence" value="ECO:0007669"/>
    <property type="project" value="UniProtKB-KW"/>
</dbReference>
<dbReference type="OrthoDB" id="9774177at2"/>
<dbReference type="SUPFAM" id="SSF88713">
    <property type="entry name" value="Glycoside hydrolase/deacetylase"/>
    <property type="match status" value="1"/>
</dbReference>
<dbReference type="Pfam" id="PF04794">
    <property type="entry name" value="YdjC"/>
    <property type="match status" value="1"/>
</dbReference>
<dbReference type="RefSeq" id="WP_052605034.1">
    <property type="nucleotide sequence ID" value="NZ_JXYS01000029.1"/>
</dbReference>
<protein>
    <submittedName>
        <fullName evidence="6">Uncharacterized protein</fullName>
    </submittedName>
</protein>
<dbReference type="GO" id="GO:0005975">
    <property type="term" value="P:carbohydrate metabolic process"/>
    <property type="evidence" value="ECO:0007669"/>
    <property type="project" value="InterPro"/>
</dbReference>
<keyword evidence="7" id="KW-1185">Reference proteome</keyword>
<evidence type="ECO:0000256" key="2">
    <source>
        <dbReference type="ARBA" id="ARBA00022723"/>
    </source>
</evidence>
<dbReference type="EMBL" id="JXYS01000029">
    <property type="protein sequence ID" value="KJF17787.1"/>
    <property type="molecule type" value="Genomic_DNA"/>
</dbReference>
<dbReference type="AlphaFoldDB" id="A0A0D8HJ20"/>
<keyword evidence="2" id="KW-0479">Metal-binding</keyword>
<organism evidence="6 7">
    <name type="scientific">Acidithrix ferrooxidans</name>
    <dbReference type="NCBI Taxonomy" id="1280514"/>
    <lineage>
        <taxon>Bacteria</taxon>
        <taxon>Bacillati</taxon>
        <taxon>Actinomycetota</taxon>
        <taxon>Acidimicrobiia</taxon>
        <taxon>Acidimicrobiales</taxon>
        <taxon>Acidimicrobiaceae</taxon>
        <taxon>Acidithrix</taxon>
    </lineage>
</organism>
<evidence type="ECO:0000256" key="3">
    <source>
        <dbReference type="ARBA" id="ARBA00022801"/>
    </source>
</evidence>
<keyword evidence="3" id="KW-0378">Hydrolase</keyword>
<comment type="caution">
    <text evidence="6">The sequence shown here is derived from an EMBL/GenBank/DDBJ whole genome shotgun (WGS) entry which is preliminary data.</text>
</comment>
<keyword evidence="4" id="KW-0460">Magnesium</keyword>
<evidence type="ECO:0000313" key="7">
    <source>
        <dbReference type="Proteomes" id="UP000032360"/>
    </source>
</evidence>
<proteinExistence type="predicted"/>
<evidence type="ECO:0000256" key="5">
    <source>
        <dbReference type="ARBA" id="ARBA00023277"/>
    </source>
</evidence>
<accession>A0A0D8HJ20</accession>
<dbReference type="Gene3D" id="3.20.20.370">
    <property type="entry name" value="Glycoside hydrolase/deacetylase"/>
    <property type="match status" value="1"/>
</dbReference>
<reference evidence="6 7" key="1">
    <citation type="submission" date="2015-01" db="EMBL/GenBank/DDBJ databases">
        <title>Draft genome of the acidophilic iron oxidizer Acidithrix ferrooxidans strain Py-F3.</title>
        <authorList>
            <person name="Poehlein A."/>
            <person name="Eisen S."/>
            <person name="Schloemann M."/>
            <person name="Johnson B.D."/>
            <person name="Daniel R."/>
            <person name="Muehling M."/>
        </authorList>
    </citation>
    <scope>NUCLEOTIDE SEQUENCE [LARGE SCALE GENOMIC DNA]</scope>
    <source>
        <strain evidence="6 7">Py-F3</strain>
    </source>
</reference>
<evidence type="ECO:0000256" key="4">
    <source>
        <dbReference type="ARBA" id="ARBA00022842"/>
    </source>
</evidence>
<dbReference type="Proteomes" id="UP000032360">
    <property type="component" value="Unassembled WGS sequence"/>
</dbReference>
<comment type="cofactor">
    <cofactor evidence="1">
        <name>Mg(2+)</name>
        <dbReference type="ChEBI" id="CHEBI:18420"/>
    </cofactor>
</comment>
<sequence>METDELLERLGFNPEAKLSIFSCDYLGFSHSFNEGIFESLREGIATTARLIVGAPWSKEVTSLYRGEDIGVSLVFTSSHSIFSMTPLTQSPTLLNGSGEFPSSRVELWEHADTDEVRRECRAQIERAIFMGFDPSHLASEEQALILRPEFFDVLLDIAIEFKLPLRIPFESETIHLGFPAGALAADEGIVSPTHQVCNFDQDGNYQEPGIDTFTKAISALTPGITEISFRPSAQGSELEALMGPQSSHYDSSRAFLTSKVALEIINDFKITPIGYRELKKVQSDLRRTIK</sequence>
<evidence type="ECO:0000256" key="1">
    <source>
        <dbReference type="ARBA" id="ARBA00001946"/>
    </source>
</evidence>
<dbReference type="InterPro" id="IPR011330">
    <property type="entry name" value="Glyco_hydro/deAcase_b/a-brl"/>
</dbReference>
<dbReference type="STRING" id="1280514.AXFE_12840"/>
<dbReference type="GO" id="GO:0046872">
    <property type="term" value="F:metal ion binding"/>
    <property type="evidence" value="ECO:0007669"/>
    <property type="project" value="UniProtKB-KW"/>
</dbReference>